<protein>
    <recommendedName>
        <fullName evidence="1">Neprosin PEP catalytic domain-containing protein</fullName>
    </recommendedName>
</protein>
<dbReference type="InterPro" id="IPR004314">
    <property type="entry name" value="Neprosin"/>
</dbReference>
<keyword evidence="3" id="KW-1185">Reference proteome</keyword>
<sequence>MDIIQQGVIILGAQGLFKPTIRLHLEEPYLDGKDGDWWMRIGDENIGFWPASLFTSLRESASRVEWGGEVVNLKSDGHHTTTDMGSGYFPQHGYRKASYIANIQTVDGSNTLRTPESLQTYSPENSCYDIVLGMNDNSGRWFYYGGPGRNPNCP</sequence>
<dbReference type="InterPro" id="IPR053168">
    <property type="entry name" value="Glutamic_endopeptidase"/>
</dbReference>
<proteinExistence type="predicted"/>
<dbReference type="EMBL" id="SZYD01000007">
    <property type="protein sequence ID" value="KAD5802705.1"/>
    <property type="molecule type" value="Genomic_DNA"/>
</dbReference>
<evidence type="ECO:0000259" key="1">
    <source>
        <dbReference type="PROSITE" id="PS52045"/>
    </source>
</evidence>
<dbReference type="PROSITE" id="PS52045">
    <property type="entry name" value="NEPROSIN_PEP_CD"/>
    <property type="match status" value="1"/>
</dbReference>
<evidence type="ECO:0000313" key="2">
    <source>
        <dbReference type="EMBL" id="KAD5802705.1"/>
    </source>
</evidence>
<dbReference type="Proteomes" id="UP000326396">
    <property type="component" value="Linkage Group LG15"/>
</dbReference>
<name>A0A5N6P3H1_9ASTR</name>
<organism evidence="2 3">
    <name type="scientific">Mikania micrantha</name>
    <name type="common">bitter vine</name>
    <dbReference type="NCBI Taxonomy" id="192012"/>
    <lineage>
        <taxon>Eukaryota</taxon>
        <taxon>Viridiplantae</taxon>
        <taxon>Streptophyta</taxon>
        <taxon>Embryophyta</taxon>
        <taxon>Tracheophyta</taxon>
        <taxon>Spermatophyta</taxon>
        <taxon>Magnoliopsida</taxon>
        <taxon>eudicotyledons</taxon>
        <taxon>Gunneridae</taxon>
        <taxon>Pentapetalae</taxon>
        <taxon>asterids</taxon>
        <taxon>campanulids</taxon>
        <taxon>Asterales</taxon>
        <taxon>Asteraceae</taxon>
        <taxon>Asteroideae</taxon>
        <taxon>Heliantheae alliance</taxon>
        <taxon>Eupatorieae</taxon>
        <taxon>Mikania</taxon>
    </lineage>
</organism>
<dbReference type="AlphaFoldDB" id="A0A5N6P3H1"/>
<accession>A0A5N6P3H1</accession>
<reference evidence="2 3" key="1">
    <citation type="submission" date="2019-05" db="EMBL/GenBank/DDBJ databases">
        <title>Mikania micrantha, genome provides insights into the molecular mechanism of rapid growth.</title>
        <authorList>
            <person name="Liu B."/>
        </authorList>
    </citation>
    <scope>NUCLEOTIDE SEQUENCE [LARGE SCALE GENOMIC DNA]</scope>
    <source>
        <strain evidence="2">NLD-2019</strain>
        <tissue evidence="2">Leaf</tissue>
    </source>
</reference>
<evidence type="ECO:0000313" key="3">
    <source>
        <dbReference type="Proteomes" id="UP000326396"/>
    </source>
</evidence>
<dbReference type="Pfam" id="PF03080">
    <property type="entry name" value="Neprosin"/>
    <property type="match status" value="1"/>
</dbReference>
<dbReference type="PANTHER" id="PTHR31589:SF220">
    <property type="entry name" value="NEPROSIN DOMAIN-CONTAINING PROTEIN"/>
    <property type="match status" value="1"/>
</dbReference>
<dbReference type="PANTHER" id="PTHR31589">
    <property type="entry name" value="PROTEIN, PUTATIVE (DUF239)-RELATED-RELATED"/>
    <property type="match status" value="1"/>
</dbReference>
<comment type="caution">
    <text evidence="2">The sequence shown here is derived from an EMBL/GenBank/DDBJ whole genome shotgun (WGS) entry which is preliminary data.</text>
</comment>
<feature type="domain" description="Neprosin PEP catalytic" evidence="1">
    <location>
        <begin position="1"/>
        <end position="154"/>
    </location>
</feature>
<gene>
    <name evidence="2" type="ORF">E3N88_14065</name>
</gene>
<dbReference type="OrthoDB" id="1858978at2759"/>